<evidence type="ECO:0000313" key="2">
    <source>
        <dbReference type="WBParaSite" id="TMUE_3000012984.1"/>
    </source>
</evidence>
<dbReference type="WBParaSite" id="TMUE_3000012984.1">
    <property type="protein sequence ID" value="TMUE_3000012984.1"/>
    <property type="gene ID" value="WBGene00286534"/>
</dbReference>
<proteinExistence type="predicted"/>
<keyword evidence="1" id="KW-1185">Reference proteome</keyword>
<reference evidence="2" key="1">
    <citation type="submission" date="2019-12" db="UniProtKB">
        <authorList>
            <consortium name="WormBaseParasite"/>
        </authorList>
    </citation>
    <scope>IDENTIFICATION</scope>
</reference>
<dbReference type="AlphaFoldDB" id="A0A5S6R0Z8"/>
<protein>
    <submittedName>
        <fullName evidence="2">Uncharacterized protein</fullName>
    </submittedName>
</protein>
<accession>A0A5S6R0Z8</accession>
<dbReference type="Proteomes" id="UP000046395">
    <property type="component" value="Unassembled WGS sequence"/>
</dbReference>
<name>A0A5S6R0Z8_TRIMR</name>
<evidence type="ECO:0000313" key="1">
    <source>
        <dbReference type="Proteomes" id="UP000046395"/>
    </source>
</evidence>
<organism evidence="1 2">
    <name type="scientific">Trichuris muris</name>
    <name type="common">Mouse whipworm</name>
    <dbReference type="NCBI Taxonomy" id="70415"/>
    <lineage>
        <taxon>Eukaryota</taxon>
        <taxon>Metazoa</taxon>
        <taxon>Ecdysozoa</taxon>
        <taxon>Nematoda</taxon>
        <taxon>Enoplea</taxon>
        <taxon>Dorylaimia</taxon>
        <taxon>Trichinellida</taxon>
        <taxon>Trichuridae</taxon>
        <taxon>Trichuris</taxon>
    </lineage>
</organism>
<sequence>MSRVARGGGQGVVSIYYHAYGDFAPGTTLKQFIRSLPGSVSSSWWQSATVTAGPSGWAFFGSSGASPEFPERFLGLTILAISMMMIGKNAGPEFTRRWVITRATTIFQIYEKSWRDEYANLLLSESWARELDLLWDGSLEFCAIVFEGIVECSWWSGAVQRLFWG</sequence>